<dbReference type="EMBL" id="CP007515">
    <property type="protein sequence ID" value="AHY48119.1"/>
    <property type="molecule type" value="Genomic_DNA"/>
</dbReference>
<dbReference type="OrthoDB" id="2658663at2"/>
<dbReference type="Proteomes" id="UP000025229">
    <property type="component" value="Plasmid 1"/>
</dbReference>
<name>A0A023X7U0_RUBRA</name>
<dbReference type="EMBL" id="JAWXXX010000002">
    <property type="protein sequence ID" value="MDX5895391.1"/>
    <property type="molecule type" value="Genomic_DNA"/>
</dbReference>
<keyword evidence="2" id="KW-0614">Plasmid</keyword>
<feature type="transmembrane region" description="Helical" evidence="1">
    <location>
        <begin position="50"/>
        <end position="69"/>
    </location>
</feature>
<keyword evidence="1" id="KW-0472">Membrane</keyword>
<keyword evidence="4" id="KW-1185">Reference proteome</keyword>
<feature type="transmembrane region" description="Helical" evidence="1">
    <location>
        <begin position="76"/>
        <end position="104"/>
    </location>
</feature>
<evidence type="ECO:0000313" key="2">
    <source>
        <dbReference type="EMBL" id="AHY48119.1"/>
    </source>
</evidence>
<accession>A0A023X7U0</accession>
<evidence type="ECO:0000313" key="4">
    <source>
        <dbReference type="Proteomes" id="UP000025229"/>
    </source>
</evidence>
<reference evidence="3" key="2">
    <citation type="submission" date="2023-11" db="EMBL/GenBank/DDBJ databases">
        <title>MicrobeMod: A computational toolkit for identifying prokaryotic methylation and restriction-modification with nanopore sequencing.</title>
        <authorList>
            <person name="Crits-Christoph A."/>
            <person name="Kang S.C."/>
            <person name="Lee H."/>
            <person name="Ostrov N."/>
        </authorList>
    </citation>
    <scope>NUCLEOTIDE SEQUENCE</scope>
    <source>
        <strain evidence="3">ATCC 51242</strain>
    </source>
</reference>
<dbReference type="PATRIC" id="fig|42256.3.peg.2889"/>
<proteinExistence type="predicted"/>
<organism evidence="2 4">
    <name type="scientific">Rubrobacter radiotolerans</name>
    <name type="common">Arthrobacter radiotolerans</name>
    <dbReference type="NCBI Taxonomy" id="42256"/>
    <lineage>
        <taxon>Bacteria</taxon>
        <taxon>Bacillati</taxon>
        <taxon>Actinomycetota</taxon>
        <taxon>Rubrobacteria</taxon>
        <taxon>Rubrobacterales</taxon>
        <taxon>Rubrobacteraceae</taxon>
        <taxon>Rubrobacter</taxon>
    </lineage>
</organism>
<dbReference type="eggNOG" id="ENOG5032QVU">
    <property type="taxonomic scope" value="Bacteria"/>
</dbReference>
<gene>
    <name evidence="2" type="ORF">RradSPS_2836</name>
    <name evidence="3" type="ORF">SIL72_15290</name>
</gene>
<feature type="transmembrane region" description="Helical" evidence="1">
    <location>
        <begin position="21"/>
        <end position="38"/>
    </location>
</feature>
<keyword evidence="1" id="KW-1133">Transmembrane helix</keyword>
<geneLocation type="plasmid" evidence="2">
    <name>1</name>
</geneLocation>
<reference evidence="2 4" key="1">
    <citation type="submission" date="2014-03" db="EMBL/GenBank/DDBJ databases">
        <title>Complete genome sequence of the Radio-Resistant Rubrobacter radiotolerans RSPS-4.</title>
        <authorList>
            <person name="Egas C.C."/>
            <person name="Barroso C.C."/>
            <person name="Froufe H.J.C."/>
            <person name="Pacheco J.J."/>
            <person name="Albuquerque L.L."/>
            <person name="da Costa M.M.S."/>
        </authorList>
    </citation>
    <scope>NUCLEOTIDE SEQUENCE [LARGE SCALE GENOMIC DNA]</scope>
    <source>
        <strain evidence="2 4">RSPS-4</strain>
        <plasmid evidence="2 4">1</plasmid>
    </source>
</reference>
<evidence type="ECO:0000313" key="3">
    <source>
        <dbReference type="EMBL" id="MDX5895391.1"/>
    </source>
</evidence>
<evidence type="ECO:0000256" key="1">
    <source>
        <dbReference type="SAM" id="Phobius"/>
    </source>
</evidence>
<protein>
    <submittedName>
        <fullName evidence="2">Uncharacterized protein</fullName>
    </submittedName>
</protein>
<dbReference type="KEGG" id="rrd:RradSPS_2836"/>
<dbReference type="HOGENOM" id="CLU_130966_0_0_11"/>
<dbReference type="Proteomes" id="UP001281130">
    <property type="component" value="Unassembled WGS sequence"/>
</dbReference>
<sequence>MIHATHNTTAKGAAPRRGIGLSPLAVVVLAAVAAIRVPLHDLDLVREGSILAALLVFVPLAIWVAVALARRVPNPLLTLTVVGFAYAGMLAVTHQLLWGAAFGGNPPSLGGNLEGVLSPGAEAAVFRVSAFFSSLATGTAVGVVAGAVAWALRRLWQGA</sequence>
<dbReference type="AlphaFoldDB" id="A0A023X7U0"/>
<dbReference type="RefSeq" id="WP_051590011.1">
    <property type="nucleotide sequence ID" value="NZ_CP007515.1"/>
</dbReference>
<feature type="transmembrane region" description="Helical" evidence="1">
    <location>
        <begin position="124"/>
        <end position="152"/>
    </location>
</feature>
<keyword evidence="1" id="KW-0812">Transmembrane</keyword>